<evidence type="ECO:0000256" key="1">
    <source>
        <dbReference type="SAM" id="Phobius"/>
    </source>
</evidence>
<dbReference type="AlphaFoldDB" id="A0A917HBQ2"/>
<keyword evidence="1" id="KW-1133">Transmembrane helix</keyword>
<evidence type="ECO:0000313" key="2">
    <source>
        <dbReference type="EMBL" id="GGG74139.1"/>
    </source>
</evidence>
<dbReference type="EMBL" id="BMHY01000005">
    <property type="protein sequence ID" value="GGG74139.1"/>
    <property type="molecule type" value="Genomic_DNA"/>
</dbReference>
<accession>A0A917HBQ2</accession>
<organism evidence="2 3">
    <name type="scientific">Paenibacillus radicis</name>
    <name type="common">ex Gao et al. 2016</name>
    <dbReference type="NCBI Taxonomy" id="1737354"/>
    <lineage>
        <taxon>Bacteria</taxon>
        <taxon>Bacillati</taxon>
        <taxon>Bacillota</taxon>
        <taxon>Bacilli</taxon>
        <taxon>Bacillales</taxon>
        <taxon>Paenibacillaceae</taxon>
        <taxon>Paenibacillus</taxon>
    </lineage>
</organism>
<sequence>MNSGKTLYLKQILGYTNVSLSLLSSFSGQVTVYLGGTLTSPTAVVPANLQLGSSVTSAATTNSSIFAVSGGTSFSLYPLFPGPLQINFNGDVIVPPGQTLTVNVLGTITILGIMGAGVEALWWEN</sequence>
<comment type="caution">
    <text evidence="2">The sequence shown here is derived from an EMBL/GenBank/DDBJ whole genome shotgun (WGS) entry which is preliminary data.</text>
</comment>
<protein>
    <submittedName>
        <fullName evidence="2">Uncharacterized protein</fullName>
    </submittedName>
</protein>
<keyword evidence="1" id="KW-0472">Membrane</keyword>
<gene>
    <name evidence="2" type="ORF">GCM10010918_32830</name>
</gene>
<name>A0A917HBQ2_9BACL</name>
<keyword evidence="3" id="KW-1185">Reference proteome</keyword>
<keyword evidence="1" id="KW-0812">Transmembrane</keyword>
<dbReference type="Proteomes" id="UP000600247">
    <property type="component" value="Unassembled WGS sequence"/>
</dbReference>
<feature type="transmembrane region" description="Helical" evidence="1">
    <location>
        <begin position="104"/>
        <end position="123"/>
    </location>
</feature>
<proteinExistence type="predicted"/>
<evidence type="ECO:0000313" key="3">
    <source>
        <dbReference type="Proteomes" id="UP000600247"/>
    </source>
</evidence>
<reference evidence="2 3" key="1">
    <citation type="journal article" date="2014" name="Int. J. Syst. Evol. Microbiol.">
        <title>Complete genome sequence of Corynebacterium casei LMG S-19264T (=DSM 44701T), isolated from a smear-ripened cheese.</title>
        <authorList>
            <consortium name="US DOE Joint Genome Institute (JGI-PGF)"/>
            <person name="Walter F."/>
            <person name="Albersmeier A."/>
            <person name="Kalinowski J."/>
            <person name="Ruckert C."/>
        </authorList>
    </citation>
    <scope>NUCLEOTIDE SEQUENCE [LARGE SCALE GENOMIC DNA]</scope>
    <source>
        <strain evidence="2 3">CGMCC 1.15286</strain>
    </source>
</reference>